<protein>
    <submittedName>
        <fullName evidence="2">DNA-damage-inducible protein D</fullName>
    </submittedName>
</protein>
<dbReference type="NCBIfam" id="NF008573">
    <property type="entry name" value="PRK11525.1"/>
    <property type="match status" value="1"/>
</dbReference>
<dbReference type="AlphaFoldDB" id="A0A1G6LJG9"/>
<evidence type="ECO:0000259" key="1">
    <source>
        <dbReference type="Pfam" id="PF02498"/>
    </source>
</evidence>
<gene>
    <name evidence="2" type="ORF">SAMN04487864_10795</name>
</gene>
<proteinExistence type="predicted"/>
<sequence length="285" mass="32558">MKLKAKEYKKFEDIKRTREDGSEYWSARELANALDYTKWENFSKVIGRAMIACENSGHRVTDDFPEVRKIVEAGATNKTIKDYELSRYACYLIVQNGDPRKEVIALGQTYFAIQTYRQEVADRFNQLDEDRRRLVVRGDIKQWNQLLAETAHEAGVITNEEFAIFQNAGYMGLYGGLDVEDIHARKQLEVGQKILDYMGSTELIANLFRISQTEEKIRKDKVHGAEAATSVHYNVGKEVRAAIANIGGTMPEDLPTPEKSIQQIEKEQMARLKAKAKKGKIMLDE</sequence>
<dbReference type="Pfam" id="PF02498">
    <property type="entry name" value="Bro-N"/>
    <property type="match status" value="1"/>
</dbReference>
<evidence type="ECO:0000313" key="2">
    <source>
        <dbReference type="EMBL" id="SDC43117.1"/>
    </source>
</evidence>
<organism evidence="2 3">
    <name type="scientific">Succiniclasticum ruminis</name>
    <dbReference type="NCBI Taxonomy" id="40841"/>
    <lineage>
        <taxon>Bacteria</taxon>
        <taxon>Bacillati</taxon>
        <taxon>Bacillota</taxon>
        <taxon>Negativicutes</taxon>
        <taxon>Acidaminococcales</taxon>
        <taxon>Acidaminococcaceae</taxon>
        <taxon>Succiniclasticum</taxon>
    </lineage>
</organism>
<dbReference type="Proteomes" id="UP000198943">
    <property type="component" value="Unassembled WGS sequence"/>
</dbReference>
<reference evidence="3" key="1">
    <citation type="submission" date="2016-10" db="EMBL/GenBank/DDBJ databases">
        <authorList>
            <person name="Varghese N."/>
            <person name="Submissions S."/>
        </authorList>
    </citation>
    <scope>NUCLEOTIDE SEQUENCE [LARGE SCALE GENOMIC DNA]</scope>
    <source>
        <strain evidence="3">DSM 11005</strain>
    </source>
</reference>
<name>A0A1G6LJG9_9FIRM</name>
<dbReference type="EMBL" id="FMYW01000007">
    <property type="protein sequence ID" value="SDC43117.1"/>
    <property type="molecule type" value="Genomic_DNA"/>
</dbReference>
<keyword evidence="3" id="KW-1185">Reference proteome</keyword>
<evidence type="ECO:0000313" key="3">
    <source>
        <dbReference type="Proteomes" id="UP000198943"/>
    </source>
</evidence>
<accession>A0A1G6LJG9</accession>
<dbReference type="InterPro" id="IPR003497">
    <property type="entry name" value="BRO_N_domain"/>
</dbReference>
<feature type="domain" description="Bro-N" evidence="1">
    <location>
        <begin position="15"/>
        <end position="105"/>
    </location>
</feature>